<dbReference type="Proteomes" id="UP000294947">
    <property type="component" value="Unassembled WGS sequence"/>
</dbReference>
<evidence type="ECO:0000313" key="3">
    <source>
        <dbReference type="Proteomes" id="UP000294947"/>
    </source>
</evidence>
<dbReference type="AlphaFoldDB" id="A0A4V2YMD5"/>
<dbReference type="OrthoDB" id="163447at2"/>
<evidence type="ECO:0000256" key="1">
    <source>
        <dbReference type="SAM" id="MobiDB-lite"/>
    </source>
</evidence>
<proteinExistence type="predicted"/>
<dbReference type="GO" id="GO:0031412">
    <property type="term" value="P:gas vesicle organization"/>
    <property type="evidence" value="ECO:0007669"/>
    <property type="project" value="InterPro"/>
</dbReference>
<dbReference type="EMBL" id="SMKW01000022">
    <property type="protein sequence ID" value="TDD50157.1"/>
    <property type="molecule type" value="Genomic_DNA"/>
</dbReference>
<dbReference type="InterPro" id="IPR008634">
    <property type="entry name" value="Gas-vesicle_GvpO"/>
</dbReference>
<reference evidence="2 3" key="1">
    <citation type="submission" date="2019-03" db="EMBL/GenBank/DDBJ databases">
        <title>Draft genome sequences of novel Actinobacteria.</title>
        <authorList>
            <person name="Sahin N."/>
            <person name="Ay H."/>
            <person name="Saygin H."/>
        </authorList>
    </citation>
    <scope>NUCLEOTIDE SEQUENCE [LARGE SCALE GENOMIC DNA]</scope>
    <source>
        <strain evidence="2 3">7K502</strain>
    </source>
</reference>
<dbReference type="Pfam" id="PF05800">
    <property type="entry name" value="GvpO"/>
    <property type="match status" value="1"/>
</dbReference>
<accession>A0A4V2YMD5</accession>
<feature type="compositionally biased region" description="Basic and acidic residues" evidence="1">
    <location>
        <begin position="7"/>
        <end position="22"/>
    </location>
</feature>
<protein>
    <submittedName>
        <fullName evidence="2">Gas vesicle protein</fullName>
    </submittedName>
</protein>
<feature type="compositionally biased region" description="Basic and acidic residues" evidence="1">
    <location>
        <begin position="36"/>
        <end position="64"/>
    </location>
</feature>
<sequence length="154" mass="17495">MTPVATTRDDDARDREPPAERPRRPRPRQTGSKASAPRDDRAEKDREPQRVRREPEGEEDRRGSADGGRSLKAAQAAQLAVRQVHELTGRQPESVTSLERVENGWRVSVEVVESHRVPDTADILAVYEAELDQDGDLLSYRRVDRYSRGRGDER</sequence>
<organism evidence="2 3">
    <name type="scientific">Saccharopolyspora elongata</name>
    <dbReference type="NCBI Taxonomy" id="2530387"/>
    <lineage>
        <taxon>Bacteria</taxon>
        <taxon>Bacillati</taxon>
        <taxon>Actinomycetota</taxon>
        <taxon>Actinomycetes</taxon>
        <taxon>Pseudonocardiales</taxon>
        <taxon>Pseudonocardiaceae</taxon>
        <taxon>Saccharopolyspora</taxon>
    </lineage>
</organism>
<keyword evidence="3" id="KW-1185">Reference proteome</keyword>
<comment type="caution">
    <text evidence="2">The sequence shown here is derived from an EMBL/GenBank/DDBJ whole genome shotgun (WGS) entry which is preliminary data.</text>
</comment>
<feature type="region of interest" description="Disordered" evidence="1">
    <location>
        <begin position="1"/>
        <end position="77"/>
    </location>
</feature>
<gene>
    <name evidence="2" type="ORF">E1288_18300</name>
</gene>
<evidence type="ECO:0000313" key="2">
    <source>
        <dbReference type="EMBL" id="TDD50157.1"/>
    </source>
</evidence>
<name>A0A4V2YMD5_9PSEU</name>